<keyword evidence="2" id="KW-1133">Transmembrane helix</keyword>
<evidence type="ECO:0000313" key="5">
    <source>
        <dbReference type="Proteomes" id="UP001607221"/>
    </source>
</evidence>
<keyword evidence="3" id="KW-0732">Signal</keyword>
<evidence type="ECO:0000256" key="3">
    <source>
        <dbReference type="SAM" id="SignalP"/>
    </source>
</evidence>
<dbReference type="RefSeq" id="WP_394631927.1">
    <property type="nucleotide sequence ID" value="NZ_JBIHSE010000001.1"/>
</dbReference>
<feature type="compositionally biased region" description="Gly residues" evidence="1">
    <location>
        <begin position="125"/>
        <end position="143"/>
    </location>
</feature>
<protein>
    <recommendedName>
        <fullName evidence="6">Methyl-accepting chemotaxis protein</fullName>
    </recommendedName>
</protein>
<organism evidence="4 5">
    <name type="scientific">Vibrio jasicida</name>
    <dbReference type="NCBI Taxonomy" id="766224"/>
    <lineage>
        <taxon>Bacteria</taxon>
        <taxon>Pseudomonadati</taxon>
        <taxon>Pseudomonadota</taxon>
        <taxon>Gammaproteobacteria</taxon>
        <taxon>Vibrionales</taxon>
        <taxon>Vibrionaceae</taxon>
        <taxon>Vibrio</taxon>
    </lineage>
</organism>
<feature type="chain" id="PRO_5046716597" description="Methyl-accepting chemotaxis protein" evidence="3">
    <location>
        <begin position="18"/>
        <end position="555"/>
    </location>
</feature>
<dbReference type="EMBL" id="JBIHSE010000001">
    <property type="protein sequence ID" value="MFH0271151.1"/>
    <property type="molecule type" value="Genomic_DNA"/>
</dbReference>
<feature type="transmembrane region" description="Helical" evidence="2">
    <location>
        <begin position="530"/>
        <end position="548"/>
    </location>
</feature>
<evidence type="ECO:0000256" key="1">
    <source>
        <dbReference type="SAM" id="MobiDB-lite"/>
    </source>
</evidence>
<keyword evidence="2" id="KW-0812">Transmembrane</keyword>
<sequence length="555" mass="59342">MRFIAPFLLLLSPLAFADECPDGEQMYQGQCRTTCEILAQDTSPRGMRWDGTVWGDSPTGYCRGSGSVGCELSRTGITIQVNGSAFWQGDFKYTGATCSSIGEYTGDTPWTEPDDGNSDGDSGTDSGGDTGSETGGGSDGDNNGGDDLDHGGGGNGGNSGAAYPDSSHPINHLRSIQEKQVISNNLLNRNTNEIIEMNASVTNRLTDIYSHLSTEQVSTNNYRNEIKTGVRGITHEFYETNSTLKDLLDTMNSIDRKTSSGSSSNVDLSPLIASTSEIEKHTSGTYWFLDAMRKQLDSVADNTGAIKYQVTPILENIEQRMASGSQNTRIFRDGIRSDTRSIKTNTNNIKKEVTNTKKAVQATTKSVDAVKTAIEDQTASLDTILSRIEEAIGSADGSGSTGGDNSDVVSKLGELQGTTEQLGNQLGQSLDGIQDAINGLNDGGQFHAPTTGDGWSHGTVIGEAVDGLIDDIDKLKTNLKDMQSKSPINLGQMSFNDGNYSGETFTLSRASWNVDVRFNLFNTLGTNTSTIRNVIIFAAMLMAAFIILSSGRKGS</sequence>
<evidence type="ECO:0000313" key="4">
    <source>
        <dbReference type="EMBL" id="MFH0271151.1"/>
    </source>
</evidence>
<reference evidence="4 5" key="1">
    <citation type="submission" date="2024-10" db="EMBL/GenBank/DDBJ databases">
        <authorList>
            <person name="Yibar A."/>
            <person name="Saticioglu I.B."/>
            <person name="Duman M."/>
            <person name="Ajmi N."/>
            <person name="Gurler F."/>
            <person name="Ay H."/>
            <person name="Onuk E."/>
            <person name="Guler S."/>
            <person name="Romalde J.L."/>
        </authorList>
    </citation>
    <scope>NUCLEOTIDE SEQUENCE [LARGE SCALE GENOMIC DNA]</scope>
    <source>
        <strain evidence="4 5">1-TCBS-A</strain>
    </source>
</reference>
<proteinExistence type="predicted"/>
<keyword evidence="5" id="KW-1185">Reference proteome</keyword>
<feature type="signal peptide" evidence="3">
    <location>
        <begin position="1"/>
        <end position="17"/>
    </location>
</feature>
<name>A0ABW7J490_9VIBR</name>
<evidence type="ECO:0008006" key="6">
    <source>
        <dbReference type="Google" id="ProtNLM"/>
    </source>
</evidence>
<feature type="region of interest" description="Disordered" evidence="1">
    <location>
        <begin position="104"/>
        <end position="169"/>
    </location>
</feature>
<gene>
    <name evidence="4" type="ORF">ACGRHZ_07385</name>
</gene>
<accession>A0ABW7J490</accession>
<dbReference type="Proteomes" id="UP001607221">
    <property type="component" value="Unassembled WGS sequence"/>
</dbReference>
<keyword evidence="2" id="KW-0472">Membrane</keyword>
<comment type="caution">
    <text evidence="4">The sequence shown here is derived from an EMBL/GenBank/DDBJ whole genome shotgun (WGS) entry which is preliminary data.</text>
</comment>
<evidence type="ECO:0000256" key="2">
    <source>
        <dbReference type="SAM" id="Phobius"/>
    </source>
</evidence>